<dbReference type="InterPro" id="IPR036444">
    <property type="entry name" value="PLipase_A2_dom_sf"/>
</dbReference>
<feature type="signal peptide" evidence="1">
    <location>
        <begin position="1"/>
        <end position="19"/>
    </location>
</feature>
<keyword evidence="2" id="KW-1185">Reference proteome</keyword>
<dbReference type="GO" id="GO:0006644">
    <property type="term" value="P:phospholipid metabolic process"/>
    <property type="evidence" value="ECO:0007669"/>
    <property type="project" value="InterPro"/>
</dbReference>
<dbReference type="SUPFAM" id="SSF48619">
    <property type="entry name" value="Phospholipase A2, PLA2"/>
    <property type="match status" value="1"/>
</dbReference>
<proteinExistence type="predicted"/>
<evidence type="ECO:0000256" key="1">
    <source>
        <dbReference type="SAM" id="SignalP"/>
    </source>
</evidence>
<dbReference type="GO" id="GO:0004623">
    <property type="term" value="F:phospholipase A2 activity"/>
    <property type="evidence" value="ECO:0007669"/>
    <property type="project" value="InterPro"/>
</dbReference>
<dbReference type="WBParaSite" id="L893_g26927.t1">
    <property type="protein sequence ID" value="L893_g26927.t1"/>
    <property type="gene ID" value="L893_g26927"/>
</dbReference>
<dbReference type="AlphaFoldDB" id="A0A1I7ZIP9"/>
<sequence length="132" mass="14540">MRCLLCASLLSLLIVVVRAGKWSCGSERVIFSTRSSEFLIWLTCPYGVPEVLNQCCRTHDECYCTDMSRHECDASFCSCIRSAARRGNLGCRSIVSTSCAAVRALGAASYQVNCPLEAAPDRMTQLFTPKSR</sequence>
<feature type="chain" id="PRO_5009313515" evidence="1">
    <location>
        <begin position="20"/>
        <end position="132"/>
    </location>
</feature>
<dbReference type="Proteomes" id="UP000095287">
    <property type="component" value="Unplaced"/>
</dbReference>
<dbReference type="Gene3D" id="1.20.90.10">
    <property type="entry name" value="Phospholipase A2 domain"/>
    <property type="match status" value="1"/>
</dbReference>
<protein>
    <submittedName>
        <fullName evidence="3">GRANULINS domain-containing protein</fullName>
    </submittedName>
</protein>
<reference evidence="3" key="1">
    <citation type="submission" date="2016-11" db="UniProtKB">
        <authorList>
            <consortium name="WormBaseParasite"/>
        </authorList>
    </citation>
    <scope>IDENTIFICATION</scope>
</reference>
<dbReference type="GO" id="GO:0050482">
    <property type="term" value="P:arachidonate secretion"/>
    <property type="evidence" value="ECO:0007669"/>
    <property type="project" value="InterPro"/>
</dbReference>
<organism evidence="2 3">
    <name type="scientific">Steinernema glaseri</name>
    <dbReference type="NCBI Taxonomy" id="37863"/>
    <lineage>
        <taxon>Eukaryota</taxon>
        <taxon>Metazoa</taxon>
        <taxon>Ecdysozoa</taxon>
        <taxon>Nematoda</taxon>
        <taxon>Chromadorea</taxon>
        <taxon>Rhabditida</taxon>
        <taxon>Tylenchina</taxon>
        <taxon>Panagrolaimomorpha</taxon>
        <taxon>Strongyloidoidea</taxon>
        <taxon>Steinernematidae</taxon>
        <taxon>Steinernema</taxon>
    </lineage>
</organism>
<dbReference type="InterPro" id="IPR053322">
    <property type="entry name" value="PLA2-like"/>
</dbReference>
<dbReference type="PANTHER" id="PTHR34228">
    <property type="entry name" value="PROTEIN CBG09474-RELATED"/>
    <property type="match status" value="1"/>
</dbReference>
<accession>A0A1I7ZIP9</accession>
<keyword evidence="1" id="KW-0732">Signal</keyword>
<evidence type="ECO:0000313" key="3">
    <source>
        <dbReference type="WBParaSite" id="L893_g26927.t1"/>
    </source>
</evidence>
<evidence type="ECO:0000313" key="2">
    <source>
        <dbReference type="Proteomes" id="UP000095287"/>
    </source>
</evidence>
<name>A0A1I7ZIP9_9BILA</name>